<dbReference type="GO" id="GO:0010008">
    <property type="term" value="C:endosome membrane"/>
    <property type="evidence" value="ECO:0007669"/>
    <property type="project" value="UniProtKB-SubCell"/>
</dbReference>
<reference evidence="11 12" key="1">
    <citation type="journal article" date="2017" name="Front. Genet.">
        <title>Draft sequencing of the heterozygous diploid genome of Satsuma (Citrus unshiu Marc.) using a hybrid assembly approach.</title>
        <authorList>
            <person name="Shimizu T."/>
            <person name="Tanizawa Y."/>
            <person name="Mochizuki T."/>
            <person name="Nagasaki H."/>
            <person name="Yoshioka T."/>
            <person name="Toyoda A."/>
            <person name="Fujiyama A."/>
            <person name="Kaminuma E."/>
            <person name="Nakamura Y."/>
        </authorList>
    </citation>
    <scope>NUCLEOTIDE SEQUENCE [LARGE SCALE GENOMIC DNA]</scope>
    <source>
        <strain evidence="12">cv. Miyagawa wase</strain>
    </source>
</reference>
<organism evidence="11 12">
    <name type="scientific">Citrus unshiu</name>
    <name type="common">Satsuma mandarin</name>
    <name type="synonym">Citrus nobilis var. unshiu</name>
    <dbReference type="NCBI Taxonomy" id="55188"/>
    <lineage>
        <taxon>Eukaryota</taxon>
        <taxon>Viridiplantae</taxon>
        <taxon>Streptophyta</taxon>
        <taxon>Embryophyta</taxon>
        <taxon>Tracheophyta</taxon>
        <taxon>Spermatophyta</taxon>
        <taxon>Magnoliopsida</taxon>
        <taxon>eudicotyledons</taxon>
        <taxon>Gunneridae</taxon>
        <taxon>Pentapetalae</taxon>
        <taxon>rosids</taxon>
        <taxon>malvids</taxon>
        <taxon>Sapindales</taxon>
        <taxon>Rutaceae</taxon>
        <taxon>Aurantioideae</taxon>
        <taxon>Citrus</taxon>
    </lineage>
</organism>
<dbReference type="STRING" id="55188.A0A2H5QGB7"/>
<evidence type="ECO:0000256" key="1">
    <source>
        <dbReference type="ARBA" id="ARBA00004481"/>
    </source>
</evidence>
<dbReference type="Pfam" id="PF17862">
    <property type="entry name" value="AAA_lid_3"/>
    <property type="match status" value="2"/>
</dbReference>
<sequence length="624" mass="69576">MYSNFKEQAIEYVKQAVQEDNAGNYAKAFPLYMNALEYFKTHLKYEKNPKIKEAITQKFTEYLRRAEEIRAVLDDGGPGPAHNGDAAVATRPKTKPKDGGDGGGGDGEDPEQAKLRAGLNSAIIREKPNVKWNDVAGLESAKQALQEAVILPVKFPQFFTGKRQPWRAFLLYGPPGTGKSYLAKAVATEADSTFFSSISSSDLVSKWMGESEKLVSSLFQMARESAPSIIFIDEIDSLCGQRGEGNESEASRRIKTELLVQMQGVGHNDQKVLVLAATNTPYALDQAIRRRFDKRIYIPLPDLKARQHMFKVHLGDTPHSLTESDFESLARKTEGFSGSDISVCVKDVLFEPVRKTQDAMFFFKTSNGMWMPCGPKQSGAVQISMQELAAKGLAEQILPPPISKTDFDKVLARQRPTVSKSDLEVQERFTKEFGEEELLSKKLRIGWLEGGVGHNDQKVLVLAATNTPYALDQAIRRRFDKRIYIPLPDLKARQHMFKVHLGDTPHSLTESDFESLARKTEGFSGSDISVCVKDVLFEPVRKTQDAMFFFKTSNGMWMPCGPKQSGAVQISMQELAAKGLAEQILPPPISKTDFDKVLARQRPTVSKSDLEVQERFTKEFGEEG</sequence>
<dbReference type="Pfam" id="PF04212">
    <property type="entry name" value="MIT"/>
    <property type="match status" value="1"/>
</dbReference>
<keyword evidence="5 7" id="KW-0067">ATP-binding</keyword>
<keyword evidence="6" id="KW-0472">Membrane</keyword>
<feature type="domain" description="AAA+ ATPase" evidence="9">
    <location>
        <begin position="165"/>
        <end position="302"/>
    </location>
</feature>
<dbReference type="GO" id="GO:0007033">
    <property type="term" value="P:vacuole organization"/>
    <property type="evidence" value="ECO:0007669"/>
    <property type="project" value="TreeGrafter"/>
</dbReference>
<dbReference type="SUPFAM" id="SSF52540">
    <property type="entry name" value="P-loop containing nucleoside triphosphate hydrolases"/>
    <property type="match status" value="2"/>
</dbReference>
<dbReference type="SMART" id="SM00745">
    <property type="entry name" value="MIT"/>
    <property type="match status" value="1"/>
</dbReference>
<evidence type="ECO:0000259" key="10">
    <source>
        <dbReference type="SMART" id="SM00745"/>
    </source>
</evidence>
<dbReference type="InterPro" id="IPR036181">
    <property type="entry name" value="MIT_dom_sf"/>
</dbReference>
<dbReference type="Pfam" id="PF00004">
    <property type="entry name" value="AAA"/>
    <property type="match status" value="2"/>
</dbReference>
<dbReference type="AlphaFoldDB" id="A0A2H5QGB7"/>
<dbReference type="FunFam" id="1.20.58.80:FF:000007">
    <property type="entry name" value="Suppressor of K+ transport growth defect 1"/>
    <property type="match status" value="1"/>
</dbReference>
<dbReference type="Gene3D" id="1.10.8.60">
    <property type="match status" value="2"/>
</dbReference>
<dbReference type="FunFam" id="3.40.50.300:FF:000043">
    <property type="entry name" value="Vacuolar protein sorting-associated protein 4"/>
    <property type="match status" value="1"/>
</dbReference>
<gene>
    <name evidence="11" type="ORF">CUMW_227570</name>
</gene>
<evidence type="ECO:0000256" key="5">
    <source>
        <dbReference type="ARBA" id="ARBA00022840"/>
    </source>
</evidence>
<evidence type="ECO:0000256" key="2">
    <source>
        <dbReference type="ARBA" id="ARBA00006914"/>
    </source>
</evidence>
<dbReference type="PANTHER" id="PTHR23074">
    <property type="entry name" value="AAA DOMAIN-CONTAINING"/>
    <property type="match status" value="1"/>
</dbReference>
<keyword evidence="3 7" id="KW-0547">Nucleotide-binding</keyword>
<evidence type="ECO:0008006" key="13">
    <source>
        <dbReference type="Google" id="ProtNLM"/>
    </source>
</evidence>
<feature type="region of interest" description="Disordered" evidence="8">
    <location>
        <begin position="73"/>
        <end position="112"/>
    </location>
</feature>
<evidence type="ECO:0000259" key="9">
    <source>
        <dbReference type="SMART" id="SM00382"/>
    </source>
</evidence>
<comment type="subcellular location">
    <subcellularLocation>
        <location evidence="1">Endosome membrane</location>
        <topology evidence="1">Peripheral membrane protein</topology>
    </subcellularLocation>
</comment>
<dbReference type="GO" id="GO:0005524">
    <property type="term" value="F:ATP binding"/>
    <property type="evidence" value="ECO:0007669"/>
    <property type="project" value="UniProtKB-KW"/>
</dbReference>
<dbReference type="Gene3D" id="1.20.58.80">
    <property type="entry name" value="Phosphotransferase system, lactose/cellobiose-type IIA subunit"/>
    <property type="match status" value="1"/>
</dbReference>
<evidence type="ECO:0000256" key="8">
    <source>
        <dbReference type="SAM" id="MobiDB-lite"/>
    </source>
</evidence>
<evidence type="ECO:0000313" key="11">
    <source>
        <dbReference type="EMBL" id="GAY63677.1"/>
    </source>
</evidence>
<dbReference type="Proteomes" id="UP000236630">
    <property type="component" value="Unassembled WGS sequence"/>
</dbReference>
<proteinExistence type="inferred from homology"/>
<dbReference type="InterPro" id="IPR003593">
    <property type="entry name" value="AAA+_ATPase"/>
</dbReference>
<name>A0A2H5QGB7_CITUN</name>
<dbReference type="InterPro" id="IPR007330">
    <property type="entry name" value="MIT_dom"/>
</dbReference>
<dbReference type="InterPro" id="IPR041569">
    <property type="entry name" value="AAA_lid_3"/>
</dbReference>
<dbReference type="EMBL" id="BDQV01000365">
    <property type="protein sequence ID" value="GAY63677.1"/>
    <property type="molecule type" value="Genomic_DNA"/>
</dbReference>
<evidence type="ECO:0000256" key="7">
    <source>
        <dbReference type="RuleBase" id="RU003651"/>
    </source>
</evidence>
<dbReference type="InterPro" id="IPR003959">
    <property type="entry name" value="ATPase_AAA_core"/>
</dbReference>
<comment type="caution">
    <text evidence="11">The sequence shown here is derived from an EMBL/GenBank/DDBJ whole genome shotgun (WGS) entry which is preliminary data.</text>
</comment>
<dbReference type="InterPro" id="IPR003960">
    <property type="entry name" value="ATPase_AAA_CS"/>
</dbReference>
<dbReference type="InterPro" id="IPR027417">
    <property type="entry name" value="P-loop_NTPase"/>
</dbReference>
<protein>
    <recommendedName>
        <fullName evidence="13">Vesicle-fusing ATPase</fullName>
    </recommendedName>
</protein>
<keyword evidence="12" id="KW-1185">Reference proteome</keyword>
<keyword evidence="4" id="KW-0967">Endosome</keyword>
<dbReference type="InterPro" id="IPR045253">
    <property type="entry name" value="VPS4_MIT"/>
</dbReference>
<evidence type="ECO:0000256" key="4">
    <source>
        <dbReference type="ARBA" id="ARBA00022753"/>
    </source>
</evidence>
<accession>A0A2H5QGB7</accession>
<dbReference type="FunFam" id="1.10.8.60:FF:000015">
    <property type="entry name" value="vacuolar protein sorting-associated protein 4A"/>
    <property type="match status" value="2"/>
</dbReference>
<dbReference type="SMART" id="SM00382">
    <property type="entry name" value="AAA"/>
    <property type="match status" value="1"/>
</dbReference>
<dbReference type="CDD" id="cd02678">
    <property type="entry name" value="MIT_VPS4"/>
    <property type="match status" value="1"/>
</dbReference>
<dbReference type="GO" id="GO:0016887">
    <property type="term" value="F:ATP hydrolysis activity"/>
    <property type="evidence" value="ECO:0007669"/>
    <property type="project" value="InterPro"/>
</dbReference>
<dbReference type="Gene3D" id="3.40.50.300">
    <property type="entry name" value="P-loop containing nucleotide triphosphate hydrolases"/>
    <property type="match status" value="1"/>
</dbReference>
<comment type="similarity">
    <text evidence="2 7">Belongs to the AAA ATPase family.</text>
</comment>
<feature type="domain" description="MIT" evidence="10">
    <location>
        <begin position="2"/>
        <end position="79"/>
    </location>
</feature>
<evidence type="ECO:0000313" key="12">
    <source>
        <dbReference type="Proteomes" id="UP000236630"/>
    </source>
</evidence>
<dbReference type="Pfam" id="PF09336">
    <property type="entry name" value="Vps4_C"/>
    <property type="match status" value="2"/>
</dbReference>
<dbReference type="InterPro" id="IPR015415">
    <property type="entry name" value="Spast_Vps4_C"/>
</dbReference>
<dbReference type="PANTHER" id="PTHR23074:SF159">
    <property type="entry name" value="PROTEIN SUPPRESSOR OF K(+) TRANSPORT GROWTH DEFECT 1"/>
    <property type="match status" value="1"/>
</dbReference>
<dbReference type="GO" id="GO:0016197">
    <property type="term" value="P:endosomal transport"/>
    <property type="evidence" value="ECO:0007669"/>
    <property type="project" value="TreeGrafter"/>
</dbReference>
<dbReference type="InterPro" id="IPR050304">
    <property type="entry name" value="MT-severing_AAA_ATPase"/>
</dbReference>
<evidence type="ECO:0000256" key="6">
    <source>
        <dbReference type="ARBA" id="ARBA00023136"/>
    </source>
</evidence>
<evidence type="ECO:0000256" key="3">
    <source>
        <dbReference type="ARBA" id="ARBA00022741"/>
    </source>
</evidence>
<dbReference type="SUPFAM" id="SSF116846">
    <property type="entry name" value="MIT domain"/>
    <property type="match status" value="1"/>
</dbReference>
<dbReference type="PROSITE" id="PS00674">
    <property type="entry name" value="AAA"/>
    <property type="match status" value="2"/>
</dbReference>